<name>A0A7Z0TVS3_9GAMM</name>
<reference evidence="2 3" key="1">
    <citation type="submission" date="2020-07" db="EMBL/GenBank/DDBJ databases">
        <title>isolation of Luteimonas sp. SJ-16.</title>
        <authorList>
            <person name="Huang X.-X."/>
            <person name="Xu L."/>
            <person name="Sun J.-Q."/>
        </authorList>
    </citation>
    <scope>NUCLEOTIDE SEQUENCE [LARGE SCALE GENOMIC DNA]</scope>
    <source>
        <strain evidence="2 3">SJ-16</strain>
    </source>
</reference>
<accession>A0A7Z0TVS3</accession>
<dbReference type="EMBL" id="JACCJZ010000020">
    <property type="protein sequence ID" value="NYZ64161.1"/>
    <property type="molecule type" value="Genomic_DNA"/>
</dbReference>
<dbReference type="AlphaFoldDB" id="A0A7Z0TVS3"/>
<sequence length="71" mass="7964">MTTPPDRTPPAPKSTLWTRPNPKPRTARTALSEAQKARARQRADEAGRRYPNLVDNMWASRHLAKDGSIKA</sequence>
<evidence type="ECO:0000313" key="2">
    <source>
        <dbReference type="EMBL" id="NYZ64161.1"/>
    </source>
</evidence>
<evidence type="ECO:0000256" key="1">
    <source>
        <dbReference type="SAM" id="MobiDB-lite"/>
    </source>
</evidence>
<proteinExistence type="predicted"/>
<dbReference type="Proteomes" id="UP000589896">
    <property type="component" value="Unassembled WGS sequence"/>
</dbReference>
<organism evidence="2 3">
    <name type="scientific">Luteimonas deserti</name>
    <dbReference type="NCBI Taxonomy" id="2752306"/>
    <lineage>
        <taxon>Bacteria</taxon>
        <taxon>Pseudomonadati</taxon>
        <taxon>Pseudomonadota</taxon>
        <taxon>Gammaproteobacteria</taxon>
        <taxon>Lysobacterales</taxon>
        <taxon>Lysobacteraceae</taxon>
        <taxon>Luteimonas</taxon>
    </lineage>
</organism>
<evidence type="ECO:0000313" key="3">
    <source>
        <dbReference type="Proteomes" id="UP000589896"/>
    </source>
</evidence>
<feature type="compositionally biased region" description="Pro residues" evidence="1">
    <location>
        <begin position="1"/>
        <end position="12"/>
    </location>
</feature>
<protein>
    <submittedName>
        <fullName evidence="2">Uncharacterized protein</fullName>
    </submittedName>
</protein>
<gene>
    <name evidence="2" type="ORF">H0E82_15585</name>
</gene>
<dbReference type="RefSeq" id="WP_180546369.1">
    <property type="nucleotide sequence ID" value="NZ_JACCJZ010000020.1"/>
</dbReference>
<keyword evidence="3" id="KW-1185">Reference proteome</keyword>
<comment type="caution">
    <text evidence="2">The sequence shown here is derived from an EMBL/GenBank/DDBJ whole genome shotgun (WGS) entry which is preliminary data.</text>
</comment>
<feature type="region of interest" description="Disordered" evidence="1">
    <location>
        <begin position="1"/>
        <end position="48"/>
    </location>
</feature>